<dbReference type="PANTHER" id="PTHR24567">
    <property type="entry name" value="CRP FAMILY TRANSCRIPTIONAL REGULATORY PROTEIN"/>
    <property type="match status" value="1"/>
</dbReference>
<dbReference type="Pfam" id="PF00027">
    <property type="entry name" value="cNMP_binding"/>
    <property type="match status" value="1"/>
</dbReference>
<evidence type="ECO:0000256" key="2">
    <source>
        <dbReference type="ARBA" id="ARBA00023125"/>
    </source>
</evidence>
<dbReference type="NCBIfam" id="NF006901">
    <property type="entry name" value="PRK09392.1"/>
    <property type="match status" value="1"/>
</dbReference>
<keyword evidence="2" id="KW-0238">DNA-binding</keyword>
<evidence type="ECO:0000313" key="7">
    <source>
        <dbReference type="Proteomes" id="UP000252517"/>
    </source>
</evidence>
<evidence type="ECO:0000256" key="3">
    <source>
        <dbReference type="ARBA" id="ARBA00023163"/>
    </source>
</evidence>
<dbReference type="AlphaFoldDB" id="A0A367WZ87"/>
<proteinExistence type="predicted"/>
<dbReference type="PROSITE" id="PS50042">
    <property type="entry name" value="CNMP_BINDING_3"/>
    <property type="match status" value="1"/>
</dbReference>
<gene>
    <name evidence="6" type="ORF">TH25_17010</name>
</gene>
<dbReference type="PROSITE" id="PS51063">
    <property type="entry name" value="HTH_CRP_2"/>
    <property type="match status" value="1"/>
</dbReference>
<accession>A0A367WZ87</accession>
<dbReference type="Pfam" id="PF13545">
    <property type="entry name" value="HTH_Crp_2"/>
    <property type="match status" value="1"/>
</dbReference>
<dbReference type="GO" id="GO:0003700">
    <property type="term" value="F:DNA-binding transcription factor activity"/>
    <property type="evidence" value="ECO:0007669"/>
    <property type="project" value="TreeGrafter"/>
</dbReference>
<dbReference type="OrthoDB" id="190787at2"/>
<dbReference type="InterPro" id="IPR036390">
    <property type="entry name" value="WH_DNA-bd_sf"/>
</dbReference>
<dbReference type="Gene3D" id="2.60.120.10">
    <property type="entry name" value="Jelly Rolls"/>
    <property type="match status" value="1"/>
</dbReference>
<protein>
    <submittedName>
        <fullName evidence="6">Transcriptional regulator</fullName>
    </submittedName>
</protein>
<feature type="domain" description="Cyclic nucleotide-binding" evidence="4">
    <location>
        <begin position="14"/>
        <end position="133"/>
    </location>
</feature>
<dbReference type="InterPro" id="IPR000595">
    <property type="entry name" value="cNMP-bd_dom"/>
</dbReference>
<dbReference type="GO" id="GO:0003677">
    <property type="term" value="F:DNA binding"/>
    <property type="evidence" value="ECO:0007669"/>
    <property type="project" value="UniProtKB-KW"/>
</dbReference>
<dbReference type="SUPFAM" id="SSF46785">
    <property type="entry name" value="Winged helix' DNA-binding domain"/>
    <property type="match status" value="1"/>
</dbReference>
<dbReference type="InterPro" id="IPR050397">
    <property type="entry name" value="Env_Response_Regulators"/>
</dbReference>
<keyword evidence="3" id="KW-0804">Transcription</keyword>
<sequence length="232" mass="26136">MRPSDLPDLRNLELFRDMEEARFEELMHAAYVQTFPPQVDLITEGDMSDFLHIVLEGRVELFASWNKRETVIATVEPISTFILAATIKDAPYLMSARTLEKSRLILLPSSDVRAVFDADSGFARSVVTELAARYRSVVKNTKNLKLRSSIERLANYLLQQYEEAGQAPTYDLTMEKRKIASLLGMTPENLSRAIKSLRPYGVTIDGQCVTIDKLGDLQGLAKPSPLIDDLNR</sequence>
<dbReference type="InterPro" id="IPR012318">
    <property type="entry name" value="HTH_CRP"/>
</dbReference>
<dbReference type="InterPro" id="IPR018490">
    <property type="entry name" value="cNMP-bd_dom_sf"/>
</dbReference>
<dbReference type="Gene3D" id="1.10.10.10">
    <property type="entry name" value="Winged helix-like DNA-binding domain superfamily/Winged helix DNA-binding domain"/>
    <property type="match status" value="1"/>
</dbReference>
<keyword evidence="1" id="KW-0805">Transcription regulation</keyword>
<dbReference type="InterPro" id="IPR014710">
    <property type="entry name" value="RmlC-like_jellyroll"/>
</dbReference>
<organism evidence="6 7">
    <name type="scientific">Thalassospira profundimaris</name>
    <dbReference type="NCBI Taxonomy" id="502049"/>
    <lineage>
        <taxon>Bacteria</taxon>
        <taxon>Pseudomonadati</taxon>
        <taxon>Pseudomonadota</taxon>
        <taxon>Alphaproteobacteria</taxon>
        <taxon>Rhodospirillales</taxon>
        <taxon>Thalassospiraceae</taxon>
        <taxon>Thalassospira</taxon>
    </lineage>
</organism>
<dbReference type="PANTHER" id="PTHR24567:SF26">
    <property type="entry name" value="REGULATORY PROTEIN YEIL"/>
    <property type="match status" value="1"/>
</dbReference>
<evidence type="ECO:0000259" key="4">
    <source>
        <dbReference type="PROSITE" id="PS50042"/>
    </source>
</evidence>
<dbReference type="Proteomes" id="UP000252517">
    <property type="component" value="Unassembled WGS sequence"/>
</dbReference>
<evidence type="ECO:0000256" key="1">
    <source>
        <dbReference type="ARBA" id="ARBA00023015"/>
    </source>
</evidence>
<dbReference type="CDD" id="cd00038">
    <property type="entry name" value="CAP_ED"/>
    <property type="match status" value="1"/>
</dbReference>
<dbReference type="RefSeq" id="WP_114089430.1">
    <property type="nucleotide sequence ID" value="NZ_JPWH01000014.1"/>
</dbReference>
<reference evidence="6 7" key="1">
    <citation type="submission" date="2014-07" db="EMBL/GenBank/DDBJ databases">
        <title>Draft genome sequence of Thalassospira profundimaris S25-3-2.</title>
        <authorList>
            <person name="Lai Q."/>
            <person name="Shao Z."/>
        </authorList>
    </citation>
    <scope>NUCLEOTIDE SEQUENCE [LARGE SCALE GENOMIC DNA]</scope>
    <source>
        <strain evidence="6 7">S25-3-2</strain>
    </source>
</reference>
<feature type="domain" description="HTH crp-type" evidence="5">
    <location>
        <begin position="147"/>
        <end position="215"/>
    </location>
</feature>
<dbReference type="GO" id="GO:0005829">
    <property type="term" value="C:cytosol"/>
    <property type="evidence" value="ECO:0007669"/>
    <property type="project" value="TreeGrafter"/>
</dbReference>
<dbReference type="EMBL" id="JPWH01000014">
    <property type="protein sequence ID" value="RCK46549.1"/>
    <property type="molecule type" value="Genomic_DNA"/>
</dbReference>
<dbReference type="SMART" id="SM00100">
    <property type="entry name" value="cNMP"/>
    <property type="match status" value="1"/>
</dbReference>
<dbReference type="InterPro" id="IPR036388">
    <property type="entry name" value="WH-like_DNA-bd_sf"/>
</dbReference>
<evidence type="ECO:0000259" key="5">
    <source>
        <dbReference type="PROSITE" id="PS51063"/>
    </source>
</evidence>
<name>A0A367WZ87_9PROT</name>
<comment type="caution">
    <text evidence="6">The sequence shown here is derived from an EMBL/GenBank/DDBJ whole genome shotgun (WGS) entry which is preliminary data.</text>
</comment>
<evidence type="ECO:0000313" key="6">
    <source>
        <dbReference type="EMBL" id="RCK46549.1"/>
    </source>
</evidence>
<dbReference type="SUPFAM" id="SSF51206">
    <property type="entry name" value="cAMP-binding domain-like"/>
    <property type="match status" value="1"/>
</dbReference>